<protein>
    <recommendedName>
        <fullName evidence="17">Fibulin-2</fullName>
    </recommendedName>
</protein>
<evidence type="ECO:0000256" key="10">
    <source>
        <dbReference type="PROSITE-ProRule" id="PRU00076"/>
    </source>
</evidence>
<feature type="region of interest" description="Disordered" evidence="11">
    <location>
        <begin position="269"/>
        <end position="306"/>
    </location>
</feature>
<reference evidence="15 16" key="1">
    <citation type="submission" date="2019-01" db="EMBL/GenBank/DDBJ databases">
        <title>A chromosome-scale genome assembly of the yellow perch, Perca flavescens.</title>
        <authorList>
            <person name="Feron R."/>
            <person name="Morvezen R."/>
            <person name="Bestin A."/>
            <person name="Haffray P."/>
            <person name="Klopp C."/>
            <person name="Zahm M."/>
            <person name="Cabau C."/>
            <person name="Roques C."/>
            <person name="Donnadieu C."/>
            <person name="Bouchez O."/>
            <person name="Christie M."/>
            <person name="Larson W."/>
            <person name="Guiguen Y."/>
        </authorList>
    </citation>
    <scope>NUCLEOTIDE SEQUENCE [LARGE SCALE GENOMIC DNA]</scope>
    <source>
        <strain evidence="15">YP-PL-M2</strain>
        <tissue evidence="15">Blood</tissue>
    </source>
</reference>
<dbReference type="CDD" id="cd00054">
    <property type="entry name" value="EGF_CA"/>
    <property type="match status" value="6"/>
</dbReference>
<dbReference type="PROSITE" id="PS50026">
    <property type="entry name" value="EGF_3"/>
    <property type="match status" value="4"/>
</dbReference>
<dbReference type="Gene3D" id="2.10.25.10">
    <property type="entry name" value="Laminin"/>
    <property type="match status" value="10"/>
</dbReference>
<feature type="domain" description="Anaphylatoxin-like" evidence="13">
    <location>
        <begin position="629"/>
        <end position="665"/>
    </location>
</feature>
<dbReference type="Pfam" id="PF12662">
    <property type="entry name" value="cEGF"/>
    <property type="match status" value="3"/>
</dbReference>
<proteinExistence type="inferred from homology"/>
<dbReference type="InterPro" id="IPR000742">
    <property type="entry name" value="EGF"/>
</dbReference>
<comment type="subcellular location">
    <subcellularLocation>
        <location evidence="1">Secreted</location>
        <location evidence="1">Extracellular space</location>
        <location evidence="1">Extracellular matrix</location>
    </subcellularLocation>
</comment>
<evidence type="ECO:0000256" key="7">
    <source>
        <dbReference type="ARBA" id="ARBA00022837"/>
    </source>
</evidence>
<keyword evidence="4" id="KW-0272">Extracellular matrix</keyword>
<feature type="domain" description="EGF-like" evidence="14">
    <location>
        <begin position="1038"/>
        <end position="1080"/>
    </location>
</feature>
<evidence type="ECO:0000313" key="16">
    <source>
        <dbReference type="Proteomes" id="UP000295070"/>
    </source>
</evidence>
<dbReference type="GO" id="GO:0005509">
    <property type="term" value="F:calcium ion binding"/>
    <property type="evidence" value="ECO:0007669"/>
    <property type="project" value="InterPro"/>
</dbReference>
<feature type="domain" description="Anaphylatoxin-like" evidence="13">
    <location>
        <begin position="705"/>
        <end position="737"/>
    </location>
</feature>
<feature type="domain" description="EGF-like" evidence="14">
    <location>
        <begin position="1081"/>
        <end position="1122"/>
    </location>
</feature>
<dbReference type="PROSITE" id="PS01178">
    <property type="entry name" value="ANAPHYLATOXIN_2"/>
    <property type="match status" value="2"/>
</dbReference>
<evidence type="ECO:0000256" key="4">
    <source>
        <dbReference type="ARBA" id="ARBA00022530"/>
    </source>
</evidence>
<comment type="caution">
    <text evidence="15">The sequence shown here is derived from an EMBL/GenBank/DDBJ whole genome shotgun (WGS) entry which is preliminary data.</text>
</comment>
<evidence type="ECO:0000256" key="1">
    <source>
        <dbReference type="ARBA" id="ARBA00004498"/>
    </source>
</evidence>
<dbReference type="InterPro" id="IPR001881">
    <property type="entry name" value="EGF-like_Ca-bd_dom"/>
</dbReference>
<dbReference type="SUPFAM" id="SSF57196">
    <property type="entry name" value="EGF/Laminin"/>
    <property type="match status" value="1"/>
</dbReference>
<dbReference type="PANTHER" id="PTHR24034:SF158">
    <property type="entry name" value="FIBULIN 2"/>
    <property type="match status" value="1"/>
</dbReference>
<dbReference type="Pfam" id="PF22914">
    <property type="entry name" value="Fibulin_C"/>
    <property type="match status" value="1"/>
</dbReference>
<keyword evidence="7" id="KW-0106">Calcium</keyword>
<keyword evidence="12" id="KW-0732">Signal</keyword>
<evidence type="ECO:0000256" key="9">
    <source>
        <dbReference type="ARBA" id="ARBA00023180"/>
    </source>
</evidence>
<evidence type="ECO:0000256" key="2">
    <source>
        <dbReference type="ARBA" id="ARBA00006127"/>
    </source>
</evidence>
<feature type="compositionally biased region" description="Acidic residues" evidence="11">
    <location>
        <begin position="592"/>
        <end position="601"/>
    </location>
</feature>
<accession>A0A484DG93</accession>
<dbReference type="GO" id="GO:0005576">
    <property type="term" value="C:extracellular region"/>
    <property type="evidence" value="ECO:0007669"/>
    <property type="project" value="InterPro"/>
</dbReference>
<dbReference type="FunFam" id="2.10.25.10:FF:000010">
    <property type="entry name" value="Pro-epidermal growth factor"/>
    <property type="match status" value="3"/>
</dbReference>
<feature type="compositionally biased region" description="Basic and acidic residues" evidence="11">
    <location>
        <begin position="466"/>
        <end position="479"/>
    </location>
</feature>
<evidence type="ECO:0000259" key="13">
    <source>
        <dbReference type="PROSITE" id="PS01178"/>
    </source>
</evidence>
<comment type="caution">
    <text evidence="10">Lacks conserved residue(s) required for the propagation of feature annotation.</text>
</comment>
<evidence type="ECO:0000256" key="11">
    <source>
        <dbReference type="SAM" id="MobiDB-lite"/>
    </source>
</evidence>
<feature type="region of interest" description="Disordered" evidence="11">
    <location>
        <begin position="523"/>
        <end position="551"/>
    </location>
</feature>
<dbReference type="PROSITE" id="PS01177">
    <property type="entry name" value="ANAPHYLATOXIN_1"/>
    <property type="match status" value="1"/>
</dbReference>
<dbReference type="PROSITE" id="PS01186">
    <property type="entry name" value="EGF_2"/>
    <property type="match status" value="5"/>
</dbReference>
<comment type="similarity">
    <text evidence="2">Belongs to the fibulin family.</text>
</comment>
<evidence type="ECO:0000259" key="14">
    <source>
        <dbReference type="PROSITE" id="PS50026"/>
    </source>
</evidence>
<dbReference type="PROSITE" id="PS00010">
    <property type="entry name" value="ASX_HYDROXYL"/>
    <property type="match status" value="4"/>
</dbReference>
<name>A0A484DG93_PERFV</name>
<feature type="chain" id="PRO_5019777357" description="Fibulin-2" evidence="12">
    <location>
        <begin position="26"/>
        <end position="1365"/>
    </location>
</feature>
<dbReference type="InterPro" id="IPR050751">
    <property type="entry name" value="ECM_structural_protein"/>
</dbReference>
<dbReference type="FunFam" id="2.10.25.10:FF:000139">
    <property type="entry name" value="Fibulin-1"/>
    <property type="match status" value="1"/>
</dbReference>
<dbReference type="EMBL" id="SCKG01000004">
    <property type="protein sequence ID" value="TDH14508.1"/>
    <property type="molecule type" value="Genomic_DNA"/>
</dbReference>
<gene>
    <name evidence="15" type="ORF">EPR50_G00044710</name>
</gene>
<feature type="compositionally biased region" description="Polar residues" evidence="11">
    <location>
        <begin position="407"/>
        <end position="424"/>
    </location>
</feature>
<evidence type="ECO:0000256" key="6">
    <source>
        <dbReference type="ARBA" id="ARBA00022737"/>
    </source>
</evidence>
<feature type="compositionally biased region" description="Low complexity" evidence="11">
    <location>
        <begin position="526"/>
        <end position="547"/>
    </location>
</feature>
<feature type="region of interest" description="Disordered" evidence="11">
    <location>
        <begin position="327"/>
        <end position="346"/>
    </location>
</feature>
<dbReference type="InterPro" id="IPR049883">
    <property type="entry name" value="NOTCH1_EGF-like"/>
</dbReference>
<feature type="signal peptide" evidence="12">
    <location>
        <begin position="1"/>
        <end position="25"/>
    </location>
</feature>
<dbReference type="InterPro" id="IPR026823">
    <property type="entry name" value="cEGF"/>
</dbReference>
<evidence type="ECO:0000256" key="5">
    <source>
        <dbReference type="ARBA" id="ARBA00022536"/>
    </source>
</evidence>
<feature type="domain" description="EGF-like" evidence="14">
    <location>
        <begin position="790"/>
        <end position="831"/>
    </location>
</feature>
<evidence type="ECO:0000256" key="3">
    <source>
        <dbReference type="ARBA" id="ARBA00022525"/>
    </source>
</evidence>
<keyword evidence="16" id="KW-1185">Reference proteome</keyword>
<dbReference type="InterPro" id="IPR018097">
    <property type="entry name" value="EGF_Ca-bd_CS"/>
</dbReference>
<feature type="compositionally biased region" description="Low complexity" evidence="11">
    <location>
        <begin position="846"/>
        <end position="855"/>
    </location>
</feature>
<feature type="region of interest" description="Disordered" evidence="11">
    <location>
        <begin position="376"/>
        <end position="501"/>
    </location>
</feature>
<feature type="compositionally biased region" description="Polar residues" evidence="11">
    <location>
        <begin position="330"/>
        <end position="346"/>
    </location>
</feature>
<dbReference type="SMART" id="SM00181">
    <property type="entry name" value="EGF"/>
    <property type="match status" value="10"/>
</dbReference>
<dbReference type="InterPro" id="IPR000152">
    <property type="entry name" value="EGF-type_Asp/Asn_hydroxyl_site"/>
</dbReference>
<feature type="compositionally biased region" description="Basic and acidic residues" evidence="11">
    <location>
        <begin position="602"/>
        <end position="616"/>
    </location>
</feature>
<dbReference type="SMART" id="SM00104">
    <property type="entry name" value="ANATO"/>
    <property type="match status" value="2"/>
</dbReference>
<dbReference type="PANTHER" id="PTHR24034">
    <property type="entry name" value="EGF-LIKE DOMAIN-CONTAINING PROTEIN"/>
    <property type="match status" value="1"/>
</dbReference>
<dbReference type="InterPro" id="IPR009030">
    <property type="entry name" value="Growth_fac_rcpt_cys_sf"/>
</dbReference>
<dbReference type="InterPro" id="IPR000020">
    <property type="entry name" value="Anaphylatoxin/fibulin"/>
</dbReference>
<organism evidence="15 16">
    <name type="scientific">Perca flavescens</name>
    <name type="common">American yellow perch</name>
    <name type="synonym">Morone flavescens</name>
    <dbReference type="NCBI Taxonomy" id="8167"/>
    <lineage>
        <taxon>Eukaryota</taxon>
        <taxon>Metazoa</taxon>
        <taxon>Chordata</taxon>
        <taxon>Craniata</taxon>
        <taxon>Vertebrata</taxon>
        <taxon>Euteleostomi</taxon>
        <taxon>Actinopterygii</taxon>
        <taxon>Neopterygii</taxon>
        <taxon>Teleostei</taxon>
        <taxon>Neoteleostei</taxon>
        <taxon>Acanthomorphata</taxon>
        <taxon>Eupercaria</taxon>
        <taxon>Perciformes</taxon>
        <taxon>Percoidei</taxon>
        <taxon>Percidae</taxon>
        <taxon>Percinae</taxon>
        <taxon>Perca</taxon>
    </lineage>
</organism>
<keyword evidence="9" id="KW-0325">Glycoprotein</keyword>
<evidence type="ECO:0000256" key="8">
    <source>
        <dbReference type="ARBA" id="ARBA00023157"/>
    </source>
</evidence>
<dbReference type="SMART" id="SM00179">
    <property type="entry name" value="EGF_CA"/>
    <property type="match status" value="10"/>
</dbReference>
<dbReference type="FunFam" id="2.10.25.10:FF:000341">
    <property type="entry name" value="Fibulin 2"/>
    <property type="match status" value="1"/>
</dbReference>
<feature type="region of interest" description="Disordered" evidence="11">
    <location>
        <begin position="832"/>
        <end position="855"/>
    </location>
</feature>
<dbReference type="Proteomes" id="UP000295070">
    <property type="component" value="Chromosome 4"/>
</dbReference>
<keyword evidence="8" id="KW-1015">Disulfide bond</keyword>
<feature type="region of interest" description="Disordered" evidence="11">
    <location>
        <begin position="210"/>
        <end position="244"/>
    </location>
</feature>
<feature type="domain" description="EGF-like" evidence="14">
    <location>
        <begin position="1123"/>
        <end position="1161"/>
    </location>
</feature>
<dbReference type="Pfam" id="PF07645">
    <property type="entry name" value="EGF_CA"/>
    <property type="match status" value="5"/>
</dbReference>
<feature type="region of interest" description="Disordered" evidence="11">
    <location>
        <begin position="565"/>
        <end position="619"/>
    </location>
</feature>
<sequence>MVGLITQVTLLRCTFLFLYLSVCFCQRDCTGVDCPQLDNCIQEVLESGSCCASCLQKGCTCEGYQYYDCLNSGFKNGKVGEGESYFVDYGSTECSCPVGGGRISCNFISCPDMPPNCIEVSEPADGCMQCERVGCVHGEQKYEAGHSFHVDPCRVCHCPNEGGNLMCYPVPDCDPHKVHKPMLAAPTREDAANRGKSYPERFDQHGPMDQFSTPHHLPPIGNLPLFKSPPLDKEEPEDYDYGPTDFPETYPQSLVFPTESSSFNKIISLSRGSDRPDRTSARQSFDRQSKLELRERHGVHDHSAYKVEVTESPLRLEQSTIRPHLHKDATTSWQPSQGPTSAQSVSFSDLTTQKGVEKPLPAPESSDRIIFPLKQGYGSEKHPEYPHISPESAVHPQRSSETKTRQHNALDSVTPSGSKSQINISHPVRGIDSQTDQQRRSERVNFQLNILKSPEGQIHSQASSNGHKESRGTVAQDREEGMDEEEIIEEQEEEEEDEEIVTFHSVTEPERIDVPYKIKLELAQQSESSSPTSSYEKSTPEPSTSSPRRPEYLTTPMVHYISTTQPPVRAKLNESEPSRKPGHWLVNLHSEDQEELTEKEEEERKDRPGLLVKPDEGPGVSAEDLLQSCCAAGQKWATENHHCNHMPLLNNDKHSICSVAGKQCCLSSIKESQCESGMTSARGGDTCEVEEDQCTDDSYRVCCSCCALGLRARSEGWGCDAHQYLEYPCGHVFLTCCQEEEGLSQILLRRKQKPRPTSMPRKVSNRKLPNEAFSISATEEAANAVEEQGDVDECQLYPGQLCQHTCTNTWGSYRCGCNQGYILQQDGSSCAPASQDEDNRVREHSASSTTPSATTTTARLNPCAENGPCSQQCTVVAGRARCSCFPGFSLMTDGRMCEDVDECATNTHSCRPSEQCVNTVGSFICELQVTCPAGFQLRNSVCKDIDECVLQTHNCGMGFVCENTAGSFLCNPKHKCISGFTQDSHGNCIDINECSSRSEPCGSGFNCINTVGSYACQQKFIMCNPGYHVSPDGATCVDIDECQMGTHRCGVGQICHNLPGSFRCDCQTGYQYDALRKVCSDVNECWRYPGRLCAQTCENTPGSYHCSCTAGFSLAFDGKNCEDVNECDKNPCGQECANIYSSYQCYCRQGYYLKEDGHTCEDIDECSQSIGNLCTFQCVNVAGSYQCACPANGYVMSANGRTCKDIDECTTGAHNCSYGQSCYNLQGGFRCLSFACPHNYKKVSDIRCERISCPSNSLDCQNSPIRITYYQLSFQTNIIIPAQIFRIGPSPAYSGDHIVIGIIRGNEEGYFSTRKLNSFTGAVYLQRQVREPKDFLIDVEMKLLRQGAFTSFLARIYVFITSAAV</sequence>
<feature type="compositionally biased region" description="Acidic residues" evidence="11">
    <location>
        <begin position="480"/>
        <end position="500"/>
    </location>
</feature>
<dbReference type="SUPFAM" id="SSF57184">
    <property type="entry name" value="Growth factor receptor domain"/>
    <property type="match status" value="3"/>
</dbReference>
<keyword evidence="6" id="KW-0677">Repeat</keyword>
<dbReference type="InterPro" id="IPR055088">
    <property type="entry name" value="Fibulin_C"/>
</dbReference>
<evidence type="ECO:0000256" key="12">
    <source>
        <dbReference type="SAM" id="SignalP"/>
    </source>
</evidence>
<dbReference type="PROSITE" id="PS01187">
    <property type="entry name" value="EGF_CA"/>
    <property type="match status" value="4"/>
</dbReference>
<dbReference type="FunFam" id="2.10.25.10:FF:000078">
    <property type="entry name" value="Fibulin-1"/>
    <property type="match status" value="1"/>
</dbReference>
<dbReference type="Pfam" id="PF24532">
    <property type="entry name" value="FIBL-2"/>
    <property type="match status" value="1"/>
</dbReference>
<evidence type="ECO:0008006" key="17">
    <source>
        <dbReference type="Google" id="ProtNLM"/>
    </source>
</evidence>
<dbReference type="InterPro" id="IPR056612">
    <property type="entry name" value="FIBL-2_dom"/>
</dbReference>
<dbReference type="STRING" id="8167.A0A484DG93"/>
<evidence type="ECO:0000313" key="15">
    <source>
        <dbReference type="EMBL" id="TDH14508.1"/>
    </source>
</evidence>
<keyword evidence="5 10" id="KW-0245">EGF-like domain</keyword>
<keyword evidence="3" id="KW-0964">Secreted</keyword>
<feature type="compositionally biased region" description="Basic and acidic residues" evidence="11">
    <location>
        <begin position="272"/>
        <end position="306"/>
    </location>
</feature>